<feature type="transmembrane region" description="Helical" evidence="1">
    <location>
        <begin position="53"/>
        <end position="76"/>
    </location>
</feature>
<dbReference type="Pfam" id="PF06532">
    <property type="entry name" value="NrsF"/>
    <property type="match status" value="1"/>
</dbReference>
<reference evidence="2 3" key="1">
    <citation type="submission" date="2020-11" db="EMBL/GenBank/DDBJ databases">
        <title>Algicoccus daihaiensis sp.nov., isolated from Daihai Lake in Inner Mongolia.</title>
        <authorList>
            <person name="Kai J."/>
        </authorList>
    </citation>
    <scope>NUCLEOTIDE SEQUENCE [LARGE SCALE GENOMIC DNA]</scope>
    <source>
        <strain evidence="3">f23</strain>
    </source>
</reference>
<feature type="transmembrane region" description="Helical" evidence="1">
    <location>
        <begin position="183"/>
        <end position="205"/>
    </location>
</feature>
<name>A0ABY4AIC0_9BURK</name>
<keyword evidence="1" id="KW-1133">Transmembrane helix</keyword>
<feature type="transmembrane region" description="Helical" evidence="1">
    <location>
        <begin position="88"/>
        <end position="110"/>
    </location>
</feature>
<keyword evidence="1" id="KW-0812">Transmembrane</keyword>
<feature type="transmembrane region" description="Helical" evidence="1">
    <location>
        <begin position="21"/>
        <end position="47"/>
    </location>
</feature>
<dbReference type="Proteomes" id="UP000831607">
    <property type="component" value="Chromosome"/>
</dbReference>
<dbReference type="EMBL" id="CP063982">
    <property type="protein sequence ID" value="UOD50038.1"/>
    <property type="molecule type" value="Genomic_DNA"/>
</dbReference>
<gene>
    <name evidence="2" type="ORF">DHf2319_11445</name>
</gene>
<evidence type="ECO:0000256" key="1">
    <source>
        <dbReference type="SAM" id="Phobius"/>
    </source>
</evidence>
<dbReference type="InterPro" id="IPR009495">
    <property type="entry name" value="NrsF"/>
</dbReference>
<feature type="transmembrane region" description="Helical" evidence="1">
    <location>
        <begin position="157"/>
        <end position="177"/>
    </location>
</feature>
<feature type="transmembrane region" description="Helical" evidence="1">
    <location>
        <begin position="122"/>
        <end position="145"/>
    </location>
</feature>
<protein>
    <submittedName>
        <fullName evidence="2">DUF1109 domain-containing protein</fullName>
    </submittedName>
</protein>
<evidence type="ECO:0000313" key="3">
    <source>
        <dbReference type="Proteomes" id="UP000831607"/>
    </source>
</evidence>
<keyword evidence="1" id="KW-0472">Membrane</keyword>
<evidence type="ECO:0000313" key="2">
    <source>
        <dbReference type="EMBL" id="UOD50038.1"/>
    </source>
</evidence>
<accession>A0ABY4AIC0</accession>
<organism evidence="2 3">
    <name type="scientific">Orrella daihaiensis</name>
    <dbReference type="NCBI Taxonomy" id="2782176"/>
    <lineage>
        <taxon>Bacteria</taxon>
        <taxon>Pseudomonadati</taxon>
        <taxon>Pseudomonadota</taxon>
        <taxon>Betaproteobacteria</taxon>
        <taxon>Burkholderiales</taxon>
        <taxon>Alcaligenaceae</taxon>
        <taxon>Orrella</taxon>
    </lineage>
</organism>
<proteinExistence type="predicted"/>
<keyword evidence="3" id="KW-1185">Reference proteome</keyword>
<dbReference type="RefSeq" id="WP_243478434.1">
    <property type="nucleotide sequence ID" value="NZ_CP063982.1"/>
</dbReference>
<sequence>MKTSHLIRLLATNAEPVDVQAVAKALTWPIAIGLTISASLSVTMMGFLPSHDFLLPVIWAKFIYGLTLAFTLVFLLDRLYRPGVAVKAVVRWPLATLFCMAGIGFVYLMVTPESLRVQAIFGQTWLVCPWFVLGLSIPGLALLLYAARALAPTDLKATGFAAGLLAGAIGALGYSFACPETSLTFIAIWYTTGIVLAGLVGRIVGPVVLRW</sequence>